<dbReference type="AlphaFoldDB" id="A0A1E5KT04"/>
<dbReference type="RefSeq" id="WP_069700010.1">
    <property type="nucleotide sequence ID" value="NZ_JAGGMA010000005.1"/>
</dbReference>
<sequence length="97" mass="10952">MSKVNWFSGGTERSDQAVHIIDDLLNCNEINSNSQLGTILQNYRIELQQKGASVPFILSRMNLDISKALRSDGNHLSEEQSNKLKHLSSLSNIRYGY</sequence>
<name>A0A1E5KT04_9ENTE</name>
<dbReference type="OrthoDB" id="2135506at2"/>
<dbReference type="InterPro" id="IPR015046">
    <property type="entry name" value="LciA_Immunity-like"/>
</dbReference>
<dbReference type="EMBL" id="MIEK01000067">
    <property type="protein sequence ID" value="OEH81022.1"/>
    <property type="molecule type" value="Genomic_DNA"/>
</dbReference>
<dbReference type="Gene3D" id="1.20.1440.140">
    <property type="match status" value="1"/>
</dbReference>
<comment type="caution">
    <text evidence="1">The sequence shown here is derived from an EMBL/GenBank/DDBJ whole genome shotgun (WGS) entry which is preliminary data.</text>
</comment>
<gene>
    <name evidence="1" type="ORF">BCR26_05780</name>
</gene>
<evidence type="ECO:0008006" key="3">
    <source>
        <dbReference type="Google" id="ProtNLM"/>
    </source>
</evidence>
<protein>
    <recommendedName>
        <fullName evidence="3">Bacteriocin immunity protein</fullName>
    </recommendedName>
</protein>
<reference evidence="1 2" key="1">
    <citation type="submission" date="2016-09" db="EMBL/GenBank/DDBJ databases">
        <authorList>
            <person name="Capua I."/>
            <person name="De Benedictis P."/>
            <person name="Joannis T."/>
            <person name="Lombin L.H."/>
            <person name="Cattoli G."/>
        </authorList>
    </citation>
    <scope>NUCLEOTIDE SEQUENCE [LARGE SCALE GENOMIC DNA]</scope>
    <source>
        <strain evidence="1 2">LMG 25899</strain>
    </source>
</reference>
<dbReference type="Pfam" id="PF08951">
    <property type="entry name" value="EntA_Immun"/>
    <property type="match status" value="1"/>
</dbReference>
<keyword evidence="2" id="KW-1185">Reference proteome</keyword>
<dbReference type="InterPro" id="IPR053739">
    <property type="entry name" value="Bact_Immunity_Domain_sf"/>
</dbReference>
<organism evidence="1 2">
    <name type="scientific">Enterococcus rivorum</name>
    <dbReference type="NCBI Taxonomy" id="762845"/>
    <lineage>
        <taxon>Bacteria</taxon>
        <taxon>Bacillati</taxon>
        <taxon>Bacillota</taxon>
        <taxon>Bacilli</taxon>
        <taxon>Lactobacillales</taxon>
        <taxon>Enterococcaceae</taxon>
        <taxon>Enterococcus</taxon>
    </lineage>
</organism>
<dbReference type="Proteomes" id="UP000095256">
    <property type="component" value="Unassembled WGS sequence"/>
</dbReference>
<evidence type="ECO:0000313" key="2">
    <source>
        <dbReference type="Proteomes" id="UP000095256"/>
    </source>
</evidence>
<accession>A0A1E5KT04</accession>
<dbReference type="GO" id="GO:0030153">
    <property type="term" value="P:bacteriocin immunity"/>
    <property type="evidence" value="ECO:0007669"/>
    <property type="project" value="InterPro"/>
</dbReference>
<proteinExistence type="predicted"/>
<dbReference type="STRING" id="762845.BCR26_05780"/>
<evidence type="ECO:0000313" key="1">
    <source>
        <dbReference type="EMBL" id="OEH81022.1"/>
    </source>
</evidence>